<feature type="signal peptide" evidence="2">
    <location>
        <begin position="1"/>
        <end position="21"/>
    </location>
</feature>
<dbReference type="Proteomes" id="UP000473525">
    <property type="component" value="Unassembled WGS sequence"/>
</dbReference>
<dbReference type="RefSeq" id="WP_157339831.1">
    <property type="nucleotide sequence ID" value="NZ_WSEK01000003.1"/>
</dbReference>
<evidence type="ECO:0000313" key="4">
    <source>
        <dbReference type="Proteomes" id="UP000473525"/>
    </source>
</evidence>
<dbReference type="Pfam" id="PF01186">
    <property type="entry name" value="Lysyl_oxidase"/>
    <property type="match status" value="1"/>
</dbReference>
<evidence type="ECO:0000256" key="1">
    <source>
        <dbReference type="SAM" id="MobiDB-lite"/>
    </source>
</evidence>
<gene>
    <name evidence="3" type="ORF">GON03_00775</name>
</gene>
<comment type="caution">
    <text evidence="3">The sequence shown here is derived from an EMBL/GenBank/DDBJ whole genome shotgun (WGS) entry which is preliminary data.</text>
</comment>
<dbReference type="InterPro" id="IPR001695">
    <property type="entry name" value="Lysyl_oxidase"/>
</dbReference>
<feature type="region of interest" description="Disordered" evidence="1">
    <location>
        <begin position="221"/>
        <end position="257"/>
    </location>
</feature>
<reference evidence="3 4" key="1">
    <citation type="submission" date="2019-12" db="EMBL/GenBank/DDBJ databases">
        <authorList>
            <person name="Huq M.A."/>
        </authorList>
    </citation>
    <scope>NUCLEOTIDE SEQUENCE [LARGE SCALE GENOMIC DNA]</scope>
    <source>
        <strain evidence="3 4">MAH-18</strain>
    </source>
</reference>
<dbReference type="InterPro" id="IPR006311">
    <property type="entry name" value="TAT_signal"/>
</dbReference>
<evidence type="ECO:0000256" key="2">
    <source>
        <dbReference type="SAM" id="SignalP"/>
    </source>
</evidence>
<feature type="compositionally biased region" description="Acidic residues" evidence="1">
    <location>
        <begin position="225"/>
        <end position="236"/>
    </location>
</feature>
<evidence type="ECO:0000313" key="3">
    <source>
        <dbReference type="EMBL" id="MVQ47696.1"/>
    </source>
</evidence>
<dbReference type="EMBL" id="WSEK01000003">
    <property type="protein sequence ID" value="MVQ47696.1"/>
    <property type="molecule type" value="Genomic_DNA"/>
</dbReference>
<dbReference type="PROSITE" id="PS51318">
    <property type="entry name" value="TAT"/>
    <property type="match status" value="1"/>
</dbReference>
<evidence type="ECO:0008006" key="5">
    <source>
        <dbReference type="Google" id="ProtNLM"/>
    </source>
</evidence>
<sequence>MSGRRSLVLLSLLALAAPALAALPADAGAPDTAHRAATAAPFRLWAPRAVETYGYRGRVWTDLGLRVVATGAPLELWSQRTSYAEPIRTVWRSPAGDVALPAGAMRNFSGLQDFVRLTITPARGEPVTLHRKACLSGWSERVDPAAAATSPYPSGCWSNPFSLGSVQGVQAGWATLVLGSERPLRLAPGRYRVRAEVAPRYATLFGLSAAQATRTVRLVVKAEPVEEEPPSEDTSPDAERSAAHAPSGPAGRVDGPVPDLRPLPAWGISLSRNGTHLRFSATVWNAGTSPLVVDGFRERGRDEMAAYQYFFDAVGTQTGYQQVGHLHWDAKPSHLHWHFEDFARYTLLRRNRTEAAVSRKEAFCLANTDAVDLTIPDAAWKPDNTDLATSCGDLTSLSIREVLAAGWGDTYTQFRAGQSFRVDGLPNGVYYIAVRANPDGNLVESSVSNNLALRRIELGGTPAHRTVTVPAVGVVSDEGYGGTG</sequence>
<dbReference type="AlphaFoldDB" id="A0A6L6XMA5"/>
<keyword evidence="2" id="KW-0732">Signal</keyword>
<name>A0A6L6XMA5_9ACTN</name>
<proteinExistence type="predicted"/>
<keyword evidence="4" id="KW-1185">Reference proteome</keyword>
<organism evidence="3 4">
    <name type="scientific">Nocardioides agri</name>
    <dbReference type="NCBI Taxonomy" id="2682843"/>
    <lineage>
        <taxon>Bacteria</taxon>
        <taxon>Bacillati</taxon>
        <taxon>Actinomycetota</taxon>
        <taxon>Actinomycetes</taxon>
        <taxon>Propionibacteriales</taxon>
        <taxon>Nocardioidaceae</taxon>
        <taxon>Nocardioides</taxon>
    </lineage>
</organism>
<accession>A0A6L6XMA5</accession>
<dbReference type="GO" id="GO:0005507">
    <property type="term" value="F:copper ion binding"/>
    <property type="evidence" value="ECO:0007669"/>
    <property type="project" value="InterPro"/>
</dbReference>
<dbReference type="GO" id="GO:0016641">
    <property type="term" value="F:oxidoreductase activity, acting on the CH-NH2 group of donors, oxygen as acceptor"/>
    <property type="evidence" value="ECO:0007669"/>
    <property type="project" value="InterPro"/>
</dbReference>
<protein>
    <recommendedName>
        <fullName evidence="5">Lysyl oxidase</fullName>
    </recommendedName>
</protein>
<feature type="chain" id="PRO_5027121571" description="Lysyl oxidase" evidence="2">
    <location>
        <begin position="22"/>
        <end position="484"/>
    </location>
</feature>